<sequence>MKNLQRIRTRLVRIVPPIERWPTWLVSVMGLMTWLVYEHQQLMQAALLGLLVPATLAAGFTTEAMPLWAFVSVVAVFIAQMRRLLADCYRVLAARGY</sequence>
<keyword evidence="1" id="KW-1133">Transmembrane helix</keyword>
<dbReference type="AlphaFoldDB" id="A0A1Q8SUJ2"/>
<keyword evidence="1" id="KW-0472">Membrane</keyword>
<dbReference type="STRING" id="404433.BTW07_05685"/>
<dbReference type="Proteomes" id="UP000186878">
    <property type="component" value="Unassembled WGS sequence"/>
</dbReference>
<feature type="transmembrane region" description="Helical" evidence="1">
    <location>
        <begin position="21"/>
        <end position="37"/>
    </location>
</feature>
<keyword evidence="3" id="KW-1185">Reference proteome</keyword>
<keyword evidence="1" id="KW-0812">Transmembrane</keyword>
<comment type="caution">
    <text evidence="2">The sequence shown here is derived from an EMBL/GenBank/DDBJ whole genome shotgun (WGS) entry which is preliminary data.</text>
</comment>
<proteinExistence type="predicted"/>
<name>A0A1Q8SUJ2_9GAMM</name>
<protein>
    <submittedName>
        <fullName evidence="2">Uncharacterized protein</fullName>
    </submittedName>
</protein>
<reference evidence="2 3" key="1">
    <citation type="submission" date="2016-12" db="EMBL/GenBank/DDBJ databases">
        <title>Draft genome sequences of strains Salinicola socius SMB35, Salinicola sp. MH3R3-1 and Chromohalobacter sp. SMB17 from the Verkhnekamsk potash mining region of Russia.</title>
        <authorList>
            <person name="Mavrodi D.V."/>
            <person name="Olsson B.E."/>
            <person name="Korsakova E.S."/>
            <person name="Pyankova A."/>
            <person name="Mavrodi O.V."/>
            <person name="Plotnikova E.G."/>
        </authorList>
    </citation>
    <scope>NUCLEOTIDE SEQUENCE [LARGE SCALE GENOMIC DNA]</scope>
    <source>
        <strain evidence="2 3">SMB35</strain>
    </source>
</reference>
<dbReference type="EMBL" id="MSDO01000005">
    <property type="protein sequence ID" value="OLO05104.1"/>
    <property type="molecule type" value="Genomic_DNA"/>
</dbReference>
<evidence type="ECO:0000313" key="3">
    <source>
        <dbReference type="Proteomes" id="UP000186878"/>
    </source>
</evidence>
<evidence type="ECO:0000256" key="1">
    <source>
        <dbReference type="SAM" id="Phobius"/>
    </source>
</evidence>
<evidence type="ECO:0000313" key="2">
    <source>
        <dbReference type="EMBL" id="OLO05104.1"/>
    </source>
</evidence>
<feature type="transmembrane region" description="Helical" evidence="1">
    <location>
        <begin position="57"/>
        <end position="79"/>
    </location>
</feature>
<dbReference type="RefSeq" id="WP_075569201.1">
    <property type="nucleotide sequence ID" value="NZ_MSDO01000005.1"/>
</dbReference>
<gene>
    <name evidence="2" type="ORF">BTW07_05685</name>
</gene>
<accession>A0A1Q8SUJ2</accession>
<organism evidence="2 3">
    <name type="scientific">Salinicola socius</name>
    <dbReference type="NCBI Taxonomy" id="404433"/>
    <lineage>
        <taxon>Bacteria</taxon>
        <taxon>Pseudomonadati</taxon>
        <taxon>Pseudomonadota</taxon>
        <taxon>Gammaproteobacteria</taxon>
        <taxon>Oceanospirillales</taxon>
        <taxon>Halomonadaceae</taxon>
        <taxon>Salinicola</taxon>
    </lineage>
</organism>